<dbReference type="PANTHER" id="PTHR35710">
    <property type="entry name" value="OBP3-RESPONSIVE PROTEIN 4 (ORG4)"/>
    <property type="match status" value="1"/>
</dbReference>
<accession>A0AA38C1K7</accession>
<evidence type="ECO:0000313" key="3">
    <source>
        <dbReference type="EMBL" id="KAH9298598.1"/>
    </source>
</evidence>
<feature type="domain" description="DUF7781" evidence="1">
    <location>
        <begin position="4"/>
        <end position="110"/>
    </location>
</feature>
<evidence type="ECO:0000259" key="1">
    <source>
        <dbReference type="Pfam" id="PF25003"/>
    </source>
</evidence>
<keyword evidence="4" id="KW-1185">Reference proteome</keyword>
<reference evidence="2 4" key="1">
    <citation type="journal article" date="2021" name="Nat. Plants">
        <title>The Taxus genome provides insights into paclitaxel biosynthesis.</title>
        <authorList>
            <person name="Xiong X."/>
            <person name="Gou J."/>
            <person name="Liao Q."/>
            <person name="Li Y."/>
            <person name="Zhou Q."/>
            <person name="Bi G."/>
            <person name="Li C."/>
            <person name="Du R."/>
            <person name="Wang X."/>
            <person name="Sun T."/>
            <person name="Guo L."/>
            <person name="Liang H."/>
            <person name="Lu P."/>
            <person name="Wu Y."/>
            <person name="Zhang Z."/>
            <person name="Ro D.K."/>
            <person name="Shang Y."/>
            <person name="Huang S."/>
            <person name="Yan J."/>
        </authorList>
    </citation>
    <scope>NUCLEOTIDE SEQUENCE [LARGE SCALE GENOMIC DNA]</scope>
    <source>
        <strain evidence="2">Ta-2019</strain>
    </source>
</reference>
<name>A0AA38C1K7_TAXCH</name>
<dbReference type="Pfam" id="PF25003">
    <property type="entry name" value="DUF7781"/>
    <property type="match status" value="1"/>
</dbReference>
<evidence type="ECO:0000313" key="4">
    <source>
        <dbReference type="Proteomes" id="UP000824469"/>
    </source>
</evidence>
<dbReference type="Proteomes" id="UP000824469">
    <property type="component" value="Unassembled WGS sequence"/>
</dbReference>
<dbReference type="PANTHER" id="PTHR35710:SF1">
    <property type="entry name" value="OBP3-RESPONSIVE PROTEIN 4 (ORG4)"/>
    <property type="match status" value="1"/>
</dbReference>
<gene>
    <name evidence="3" type="ORF">KI387_030280</name>
    <name evidence="2" type="ORF">KI387_043465</name>
</gene>
<dbReference type="AlphaFoldDB" id="A0AA38C1K7"/>
<proteinExistence type="predicted"/>
<comment type="caution">
    <text evidence="2">The sequence shown here is derived from an EMBL/GenBank/DDBJ whole genome shotgun (WGS) entry which is preliminary data.</text>
</comment>
<dbReference type="InterPro" id="IPR056683">
    <property type="entry name" value="DUF7781"/>
</dbReference>
<feature type="non-terminal residue" evidence="2">
    <location>
        <position position="1"/>
    </location>
</feature>
<organism evidence="2 4">
    <name type="scientific">Taxus chinensis</name>
    <name type="common">Chinese yew</name>
    <name type="synonym">Taxus wallichiana var. chinensis</name>
    <dbReference type="NCBI Taxonomy" id="29808"/>
    <lineage>
        <taxon>Eukaryota</taxon>
        <taxon>Viridiplantae</taxon>
        <taxon>Streptophyta</taxon>
        <taxon>Embryophyta</taxon>
        <taxon>Tracheophyta</taxon>
        <taxon>Spermatophyta</taxon>
        <taxon>Pinopsida</taxon>
        <taxon>Pinidae</taxon>
        <taxon>Conifers II</taxon>
        <taxon>Cupressales</taxon>
        <taxon>Taxaceae</taxon>
        <taxon>Taxus</taxon>
    </lineage>
</organism>
<evidence type="ECO:0000313" key="2">
    <source>
        <dbReference type="EMBL" id="KAH9291346.1"/>
    </source>
</evidence>
<sequence length="110" mass="12709">FNELQDNPFNTKMVFKPLVPERKWRFICEPKLGDIRLLTRKIPIGKYLKLQVGMGYSFHNHTAGWNWKITTSLGGDGISQIRHKTSLPIFPGFDVRIGWNAEYVLPDIHG</sequence>
<dbReference type="EMBL" id="JAHRHJ020003676">
    <property type="protein sequence ID" value="KAH9291346.1"/>
    <property type="molecule type" value="Genomic_DNA"/>
</dbReference>
<dbReference type="EMBL" id="JAHRHJ020000010">
    <property type="protein sequence ID" value="KAH9298598.1"/>
    <property type="molecule type" value="Genomic_DNA"/>
</dbReference>
<protein>
    <recommendedName>
        <fullName evidence="1">DUF7781 domain-containing protein</fullName>
    </recommendedName>
</protein>
<feature type="non-terminal residue" evidence="2">
    <location>
        <position position="110"/>
    </location>
</feature>